<keyword evidence="2" id="KW-0560">Oxidoreductase</keyword>
<proteinExistence type="inferred from homology"/>
<dbReference type="InterPro" id="IPR008927">
    <property type="entry name" value="6-PGluconate_DH-like_C_sf"/>
</dbReference>
<reference evidence="7 8" key="1">
    <citation type="submission" date="2019-03" db="EMBL/GenBank/DDBJ databases">
        <title>Genomic Encyclopedia of Type Strains, Phase IV (KMG-IV): sequencing the most valuable type-strain genomes for metagenomic binning, comparative biology and taxonomic classification.</title>
        <authorList>
            <person name="Goeker M."/>
        </authorList>
    </citation>
    <scope>NUCLEOTIDE SEQUENCE [LARGE SCALE GENOMIC DNA]</scope>
    <source>
        <strain evidence="7 8">DSM 15505</strain>
    </source>
</reference>
<dbReference type="InterPro" id="IPR006115">
    <property type="entry name" value="6PGDH_NADP-bd"/>
</dbReference>
<accession>A0A4R7JVZ6</accession>
<gene>
    <name evidence="7" type="ORF">DES49_1712</name>
</gene>
<evidence type="ECO:0000256" key="4">
    <source>
        <dbReference type="PIRSR" id="PIRSR000103-1"/>
    </source>
</evidence>
<dbReference type="PANTHER" id="PTHR43060:SF15">
    <property type="entry name" value="3-HYDROXYISOBUTYRATE DEHYDROGENASE-LIKE 1, MITOCHONDRIAL-RELATED"/>
    <property type="match status" value="1"/>
</dbReference>
<organism evidence="7 8">
    <name type="scientific">Halospina denitrificans</name>
    <dbReference type="NCBI Taxonomy" id="332522"/>
    <lineage>
        <taxon>Bacteria</taxon>
        <taxon>Pseudomonadati</taxon>
        <taxon>Pseudomonadota</taxon>
        <taxon>Gammaproteobacteria</taxon>
        <taxon>Halospina</taxon>
    </lineage>
</organism>
<dbReference type="RefSeq" id="WP_208297027.1">
    <property type="nucleotide sequence ID" value="NZ_SOAX01000003.1"/>
</dbReference>
<dbReference type="Proteomes" id="UP000295830">
    <property type="component" value="Unassembled WGS sequence"/>
</dbReference>
<evidence type="ECO:0000259" key="6">
    <source>
        <dbReference type="Pfam" id="PF14833"/>
    </source>
</evidence>
<sequence length="291" mass="30600">MNITFIGLGVMGYPMAGHLAKRDGFEVTVYNRTASKARQWTSDYPGAMDESIAGAVSNADVVITCVGADPDLRSLFRGDGGIIANTPEGALLLDHTTASATVTRELAEAASSRNLHWVDAPVSGGQQGAQNGQLTIMCGGDKASFERAQPVLDCYGKVSHYMGEVGSGQLTKMVNQITVAGLLEGLAEGIHFAEQAGLDTGAVIGAISGGAAQSWQMDNRAGTMIAGEYNHGFAVDWMRKDLAICLSEARDRGATLPAAALIDQFYGDVQAQGGGGWDTSSLLERLRNRSR</sequence>
<evidence type="ECO:0000256" key="2">
    <source>
        <dbReference type="ARBA" id="ARBA00023002"/>
    </source>
</evidence>
<name>A0A4R7JVZ6_9GAMM</name>
<dbReference type="InterPro" id="IPR029154">
    <property type="entry name" value="HIBADH-like_NADP-bd"/>
</dbReference>
<dbReference type="AlphaFoldDB" id="A0A4R7JVZ6"/>
<comment type="caution">
    <text evidence="7">The sequence shown here is derived from an EMBL/GenBank/DDBJ whole genome shotgun (WGS) entry which is preliminary data.</text>
</comment>
<evidence type="ECO:0000313" key="8">
    <source>
        <dbReference type="Proteomes" id="UP000295830"/>
    </source>
</evidence>
<evidence type="ECO:0000256" key="1">
    <source>
        <dbReference type="ARBA" id="ARBA00009080"/>
    </source>
</evidence>
<dbReference type="Gene3D" id="3.40.50.720">
    <property type="entry name" value="NAD(P)-binding Rossmann-like Domain"/>
    <property type="match status" value="1"/>
</dbReference>
<dbReference type="GO" id="GO:0016491">
    <property type="term" value="F:oxidoreductase activity"/>
    <property type="evidence" value="ECO:0007669"/>
    <property type="project" value="UniProtKB-KW"/>
</dbReference>
<evidence type="ECO:0000256" key="3">
    <source>
        <dbReference type="ARBA" id="ARBA00023027"/>
    </source>
</evidence>
<keyword evidence="8" id="KW-1185">Reference proteome</keyword>
<dbReference type="InterPro" id="IPR002204">
    <property type="entry name" value="3-OH-isobutyrate_DH-rel_CS"/>
</dbReference>
<dbReference type="PROSITE" id="PS00895">
    <property type="entry name" value="3_HYDROXYISOBUT_DH"/>
    <property type="match status" value="1"/>
</dbReference>
<feature type="active site" evidence="4">
    <location>
        <position position="172"/>
    </location>
</feature>
<keyword evidence="3" id="KW-0520">NAD</keyword>
<evidence type="ECO:0000259" key="5">
    <source>
        <dbReference type="Pfam" id="PF03446"/>
    </source>
</evidence>
<dbReference type="Gene3D" id="1.10.1040.10">
    <property type="entry name" value="N-(1-d-carboxylethyl)-l-norvaline Dehydrogenase, domain 2"/>
    <property type="match status" value="1"/>
</dbReference>
<dbReference type="SUPFAM" id="SSF48179">
    <property type="entry name" value="6-phosphogluconate dehydrogenase C-terminal domain-like"/>
    <property type="match status" value="1"/>
</dbReference>
<feature type="domain" description="6-phosphogluconate dehydrogenase NADP-binding" evidence="5">
    <location>
        <begin position="2"/>
        <end position="163"/>
    </location>
</feature>
<dbReference type="InterPro" id="IPR036291">
    <property type="entry name" value="NAD(P)-bd_dom_sf"/>
</dbReference>
<dbReference type="SUPFAM" id="SSF51735">
    <property type="entry name" value="NAD(P)-binding Rossmann-fold domains"/>
    <property type="match status" value="1"/>
</dbReference>
<comment type="similarity">
    <text evidence="1">Belongs to the HIBADH-related family.</text>
</comment>
<dbReference type="GO" id="GO:0050661">
    <property type="term" value="F:NADP binding"/>
    <property type="evidence" value="ECO:0007669"/>
    <property type="project" value="InterPro"/>
</dbReference>
<dbReference type="Pfam" id="PF03446">
    <property type="entry name" value="NAD_binding_2"/>
    <property type="match status" value="1"/>
</dbReference>
<dbReference type="GO" id="GO:0051287">
    <property type="term" value="F:NAD binding"/>
    <property type="evidence" value="ECO:0007669"/>
    <property type="project" value="InterPro"/>
</dbReference>
<dbReference type="PANTHER" id="PTHR43060">
    <property type="entry name" value="3-HYDROXYISOBUTYRATE DEHYDROGENASE-LIKE 1, MITOCHONDRIAL-RELATED"/>
    <property type="match status" value="1"/>
</dbReference>
<dbReference type="InterPro" id="IPR013328">
    <property type="entry name" value="6PGD_dom2"/>
</dbReference>
<dbReference type="InterPro" id="IPR015815">
    <property type="entry name" value="HIBADH-related"/>
</dbReference>
<evidence type="ECO:0000313" key="7">
    <source>
        <dbReference type="EMBL" id="TDT41613.1"/>
    </source>
</evidence>
<dbReference type="Pfam" id="PF14833">
    <property type="entry name" value="NAD_binding_11"/>
    <property type="match status" value="1"/>
</dbReference>
<protein>
    <submittedName>
        <fullName evidence="7">3-hydroxyisobutyrate dehydrogenase</fullName>
    </submittedName>
</protein>
<dbReference type="EMBL" id="SOAX01000003">
    <property type="protein sequence ID" value="TDT41613.1"/>
    <property type="molecule type" value="Genomic_DNA"/>
</dbReference>
<dbReference type="PIRSF" id="PIRSF000103">
    <property type="entry name" value="HIBADH"/>
    <property type="match status" value="1"/>
</dbReference>
<feature type="domain" description="3-hydroxyisobutyrate dehydrogenase-like NAD-binding" evidence="6">
    <location>
        <begin position="166"/>
        <end position="284"/>
    </location>
</feature>
<dbReference type="GO" id="GO:0016054">
    <property type="term" value="P:organic acid catabolic process"/>
    <property type="evidence" value="ECO:0007669"/>
    <property type="project" value="UniProtKB-ARBA"/>
</dbReference>